<proteinExistence type="predicted"/>
<comment type="caution">
    <text evidence="1">The sequence shown here is derived from an EMBL/GenBank/DDBJ whole genome shotgun (WGS) entry which is preliminary data.</text>
</comment>
<dbReference type="Proteomes" id="UP000265703">
    <property type="component" value="Unassembled WGS sequence"/>
</dbReference>
<reference evidence="1 2" key="1">
    <citation type="submission" date="2018-06" db="EMBL/GenBank/DDBJ databases">
        <title>Comparative genomics reveals the genomic features of Rhizophagus irregularis, R. cerebriforme, R. diaphanum and Gigaspora rosea, and their symbiotic lifestyle signature.</title>
        <authorList>
            <person name="Morin E."/>
            <person name="San Clemente H."/>
            <person name="Chen E.C.H."/>
            <person name="De La Providencia I."/>
            <person name="Hainaut M."/>
            <person name="Kuo A."/>
            <person name="Kohler A."/>
            <person name="Murat C."/>
            <person name="Tang N."/>
            <person name="Roy S."/>
            <person name="Loubradou J."/>
            <person name="Henrissat B."/>
            <person name="Grigoriev I.V."/>
            <person name="Corradi N."/>
            <person name="Roux C."/>
            <person name="Martin F.M."/>
        </authorList>
    </citation>
    <scope>NUCLEOTIDE SEQUENCE [LARGE SCALE GENOMIC DNA]</scope>
    <source>
        <strain evidence="1 2">DAOM 227022</strain>
    </source>
</reference>
<accession>A0A397S9Q7</accession>
<organism evidence="1 2">
    <name type="scientific">Glomus cerebriforme</name>
    <dbReference type="NCBI Taxonomy" id="658196"/>
    <lineage>
        <taxon>Eukaryota</taxon>
        <taxon>Fungi</taxon>
        <taxon>Fungi incertae sedis</taxon>
        <taxon>Mucoromycota</taxon>
        <taxon>Glomeromycotina</taxon>
        <taxon>Glomeromycetes</taxon>
        <taxon>Glomerales</taxon>
        <taxon>Glomeraceae</taxon>
        <taxon>Glomus</taxon>
    </lineage>
</organism>
<keyword evidence="2" id="KW-1185">Reference proteome</keyword>
<evidence type="ECO:0000313" key="2">
    <source>
        <dbReference type="Proteomes" id="UP000265703"/>
    </source>
</evidence>
<name>A0A397S9Q7_9GLOM</name>
<evidence type="ECO:0000313" key="1">
    <source>
        <dbReference type="EMBL" id="RIA79054.1"/>
    </source>
</evidence>
<dbReference type="InterPro" id="IPR032675">
    <property type="entry name" value="LRR_dom_sf"/>
</dbReference>
<dbReference type="OrthoDB" id="2449296at2759"/>
<dbReference type="Gene3D" id="3.80.10.10">
    <property type="entry name" value="Ribonuclease Inhibitor"/>
    <property type="match status" value="2"/>
</dbReference>
<gene>
    <name evidence="1" type="ORF">C1645_841642</name>
</gene>
<dbReference type="EMBL" id="QKYT01001612">
    <property type="protein sequence ID" value="RIA79054.1"/>
    <property type="molecule type" value="Genomic_DNA"/>
</dbReference>
<dbReference type="SUPFAM" id="SSF52047">
    <property type="entry name" value="RNI-like"/>
    <property type="match status" value="1"/>
</dbReference>
<protein>
    <submittedName>
        <fullName evidence="1">Uncharacterized protein</fullName>
    </submittedName>
</protein>
<sequence length="267" mass="31292">MVNAQEWLDKNYLNKETTTKIKRKHFTETLEGELVIENFPNLQKINVSSFRQGKLTKLKIVNCPQLRKLNCENNQLEELEIDEIKKNYPDEKTRTIYLRQQLEGVLDCSYEDEGEIKGTEIILCIPIQTYLEQNYPKNGTCQMKSEHFKNFGKKREEVKKLSISDRGLEGNLDLSDFTNLEEFYCPNNCLTNLNLNNCQKLKDLKELEIGNRDKNKINQGIYNRGLEYLPDRITHFSCLVQQRLETRCQVIYNLFANSQGEVETYGV</sequence>
<dbReference type="AlphaFoldDB" id="A0A397S9Q7"/>